<dbReference type="RefSeq" id="WP_154946767.1">
    <property type="nucleotide sequence ID" value="NZ_CABVHB010000009.1"/>
</dbReference>
<dbReference type="Proteomes" id="UP000344274">
    <property type="component" value="Unassembled WGS sequence"/>
</dbReference>
<sequence>MTKVFDATEVMLCWTPGTANVALVPWPDVQRASTPYQCSSLACYGEFREMTFEQRKAQIFIEAMTLIIRDECDPSAVHHALCGLNEYRAGCPVDMPDMGEAGRKKP</sequence>
<accession>A0A5E6RKA9</accession>
<reference evidence="1 2" key="1">
    <citation type="submission" date="2019-09" db="EMBL/GenBank/DDBJ databases">
        <authorList>
            <person name="Chandra G."/>
            <person name="Truman W A."/>
        </authorList>
    </citation>
    <scope>NUCLEOTIDE SEQUENCE [LARGE SCALE GENOMIC DNA]</scope>
    <source>
        <strain evidence="1">PS673</strain>
    </source>
</reference>
<name>A0A5E6RKA9_PSEFL</name>
<gene>
    <name evidence="1" type="ORF">PS673_01693</name>
</gene>
<proteinExistence type="predicted"/>
<dbReference type="AlphaFoldDB" id="A0A5E6RKA9"/>
<dbReference type="EMBL" id="CABVHB010000009">
    <property type="protein sequence ID" value="VVM69354.1"/>
    <property type="molecule type" value="Genomic_DNA"/>
</dbReference>
<organism evidence="1 2">
    <name type="scientific">Pseudomonas fluorescens</name>
    <dbReference type="NCBI Taxonomy" id="294"/>
    <lineage>
        <taxon>Bacteria</taxon>
        <taxon>Pseudomonadati</taxon>
        <taxon>Pseudomonadota</taxon>
        <taxon>Gammaproteobacteria</taxon>
        <taxon>Pseudomonadales</taxon>
        <taxon>Pseudomonadaceae</taxon>
        <taxon>Pseudomonas</taxon>
    </lineage>
</organism>
<evidence type="ECO:0000313" key="2">
    <source>
        <dbReference type="Proteomes" id="UP000344274"/>
    </source>
</evidence>
<evidence type="ECO:0000313" key="1">
    <source>
        <dbReference type="EMBL" id="VVM69354.1"/>
    </source>
</evidence>
<protein>
    <submittedName>
        <fullName evidence="1">Uncharacterized protein</fullName>
    </submittedName>
</protein>